<evidence type="ECO:0000313" key="2">
    <source>
        <dbReference type="EMBL" id="RIY07800.1"/>
    </source>
</evidence>
<comment type="caution">
    <text evidence="2">The sequence shown here is derived from an EMBL/GenBank/DDBJ whole genome shotgun (WGS) entry which is preliminary data.</text>
</comment>
<gene>
    <name evidence="2" type="ORF">D0T11_15605</name>
</gene>
<feature type="transmembrane region" description="Helical" evidence="1">
    <location>
        <begin position="12"/>
        <end position="35"/>
    </location>
</feature>
<accession>A0A418QS04</accession>
<name>A0A418QS04_9BACT</name>
<reference evidence="2 3" key="1">
    <citation type="submission" date="2018-09" db="EMBL/GenBank/DDBJ databases">
        <authorList>
            <person name="Zeman M."/>
            <person name="Pardy F."/>
        </authorList>
    </citation>
    <scope>NUCLEOTIDE SEQUENCE [LARGE SCALE GENOMIC DNA]</scope>
    <source>
        <strain evidence="2 3">CCM 8852</strain>
    </source>
</reference>
<dbReference type="OrthoDB" id="885695at2"/>
<keyword evidence="1" id="KW-0812">Transmembrane</keyword>
<keyword evidence="1" id="KW-0472">Membrane</keyword>
<organism evidence="2 3">
    <name type="scientific">Hymenobacter rubripertinctus</name>
    <dbReference type="NCBI Taxonomy" id="2029981"/>
    <lineage>
        <taxon>Bacteria</taxon>
        <taxon>Pseudomonadati</taxon>
        <taxon>Bacteroidota</taxon>
        <taxon>Cytophagia</taxon>
        <taxon>Cytophagales</taxon>
        <taxon>Hymenobacteraceae</taxon>
        <taxon>Hymenobacter</taxon>
    </lineage>
</organism>
<evidence type="ECO:0008006" key="4">
    <source>
        <dbReference type="Google" id="ProtNLM"/>
    </source>
</evidence>
<reference evidence="2 3" key="2">
    <citation type="submission" date="2019-01" db="EMBL/GenBank/DDBJ databases">
        <title>Hymenobacter humicola sp. nov., isolated from soils in Antarctica.</title>
        <authorList>
            <person name="Sedlacek I."/>
            <person name="Holochova P."/>
            <person name="Kralova S."/>
            <person name="Pantucek R."/>
            <person name="Stankova E."/>
            <person name="Vrbovska V."/>
            <person name="Kristofova L."/>
            <person name="Svec P."/>
            <person name="Busse H.-J."/>
        </authorList>
    </citation>
    <scope>NUCLEOTIDE SEQUENCE [LARGE SCALE GENOMIC DNA]</scope>
    <source>
        <strain evidence="2 3">CCM 8852</strain>
    </source>
</reference>
<dbReference type="AlphaFoldDB" id="A0A418QS04"/>
<keyword evidence="3" id="KW-1185">Reference proteome</keyword>
<evidence type="ECO:0000313" key="3">
    <source>
        <dbReference type="Proteomes" id="UP000284250"/>
    </source>
</evidence>
<dbReference type="RefSeq" id="WP_119656738.1">
    <property type="nucleotide sequence ID" value="NZ_JBHUOI010000015.1"/>
</dbReference>
<protein>
    <recommendedName>
        <fullName evidence="4">DUF3575 domain-containing protein</fullName>
    </recommendedName>
</protein>
<sequence>MRYQNAVRFDVGGIVAGTVASTALGGSSLIFPLLASYERQLKPRFSVVAEGLLNGGDDYERKAGVSLQSRYYVRPRCGSSLAGFYATPALAYRVVRLRSDYAPEVRRRFVGAGVLVGWQGARKADSRWFWDVSAGIMRWQKTGADKVAAPAYGAFPTSSKAYYETHRSDFDGRLGVGYRF</sequence>
<evidence type="ECO:0000256" key="1">
    <source>
        <dbReference type="SAM" id="Phobius"/>
    </source>
</evidence>
<dbReference type="EMBL" id="QYCN01000026">
    <property type="protein sequence ID" value="RIY07800.1"/>
    <property type="molecule type" value="Genomic_DNA"/>
</dbReference>
<keyword evidence="1" id="KW-1133">Transmembrane helix</keyword>
<dbReference type="Proteomes" id="UP000284250">
    <property type="component" value="Unassembled WGS sequence"/>
</dbReference>
<proteinExistence type="predicted"/>